<comment type="caution">
    <text evidence="1">The sequence shown here is derived from an EMBL/GenBank/DDBJ whole genome shotgun (WGS) entry which is preliminary data.</text>
</comment>
<dbReference type="EMBL" id="QYCY01000001">
    <property type="protein sequence ID" value="RLV78505.1"/>
    <property type="molecule type" value="Genomic_DNA"/>
</dbReference>
<protein>
    <submittedName>
        <fullName evidence="1">Uncharacterized protein</fullName>
    </submittedName>
</protein>
<dbReference type="STRING" id="1343740.M271_34635"/>
<evidence type="ECO:0000313" key="2">
    <source>
        <dbReference type="Proteomes" id="UP000281594"/>
    </source>
</evidence>
<reference evidence="1 2" key="1">
    <citation type="journal article" date="2018" name="J. Biol. Chem.">
        <title>Discovery of the actinoplanic acid pathway in Streptomyces rapamycinicus reveals a genetically conserved synergism with rapamycin.</title>
        <authorList>
            <person name="Mrak P."/>
            <person name="Krastel P."/>
            <person name="Pivk Lukancic P."/>
            <person name="Tao J."/>
            <person name="Pistorius D."/>
            <person name="Moore C.M."/>
        </authorList>
    </citation>
    <scope>NUCLEOTIDE SEQUENCE [LARGE SCALE GENOMIC DNA]</scope>
    <source>
        <strain evidence="1 2">NRRL 5491</strain>
    </source>
</reference>
<dbReference type="AlphaFoldDB" id="A0A0A0NQ78"/>
<dbReference type="KEGG" id="src:M271_34635"/>
<name>A0A0A0NQ78_STRRN</name>
<gene>
    <name evidence="1" type="ORF">D3C57_109010</name>
</gene>
<accession>A0A0A0NQ78</accession>
<evidence type="ECO:0000313" key="1">
    <source>
        <dbReference type="EMBL" id="RLV78505.1"/>
    </source>
</evidence>
<dbReference type="HOGENOM" id="CLU_1626154_0_0_11"/>
<proteinExistence type="predicted"/>
<dbReference type="Proteomes" id="UP000281594">
    <property type="component" value="Unassembled WGS sequence"/>
</dbReference>
<sequence>MAPPKIRIVRQGIGKPHATMEARYSIDDFESEDATALRTGTKAVYTIYIVAAEALAAILDSSCNHIGPPGCEGLYDTPWHIGDEALGYYAADIWTAACGISLGDLVWMPETGREFEVIAFEQRDVGYGSEGYATGFLLVTSVQHPDRKPLRVRIDSVEKRARE</sequence>
<organism evidence="1 2">
    <name type="scientific">Streptomyces rapamycinicus (strain ATCC 29253 / DSM 41530 / NRRL 5491 / AYB-994)</name>
    <name type="common">Streptomyces hygroscopicus (strain ATCC 29253)</name>
    <dbReference type="NCBI Taxonomy" id="1343740"/>
    <lineage>
        <taxon>Bacteria</taxon>
        <taxon>Bacillati</taxon>
        <taxon>Actinomycetota</taxon>
        <taxon>Actinomycetes</taxon>
        <taxon>Kitasatosporales</taxon>
        <taxon>Streptomycetaceae</taxon>
        <taxon>Streptomyces</taxon>
        <taxon>Streptomyces violaceusniger group</taxon>
    </lineage>
</organism>
<dbReference type="eggNOG" id="ENOG5032810">
    <property type="taxonomic scope" value="Bacteria"/>
</dbReference>
<dbReference type="RefSeq" id="WP_020871816.1">
    <property type="nucleotide sequence ID" value="NC_022785.1"/>
</dbReference>